<keyword evidence="3" id="KW-1185">Reference proteome</keyword>
<dbReference type="Pfam" id="PF08318">
    <property type="entry name" value="COG4_m"/>
    <property type="match status" value="1"/>
</dbReference>
<dbReference type="AlphaFoldDB" id="A0AAD7HGN9"/>
<dbReference type="Proteomes" id="UP001215280">
    <property type="component" value="Unassembled WGS sequence"/>
</dbReference>
<dbReference type="InterPro" id="IPR048682">
    <property type="entry name" value="COG4"/>
</dbReference>
<feature type="domain" description="COG4 transport protein middle alpha-helical bundle" evidence="1">
    <location>
        <begin position="52"/>
        <end position="107"/>
    </location>
</feature>
<evidence type="ECO:0000313" key="3">
    <source>
        <dbReference type="Proteomes" id="UP001215280"/>
    </source>
</evidence>
<proteinExistence type="predicted"/>
<evidence type="ECO:0000313" key="2">
    <source>
        <dbReference type="EMBL" id="KAJ7720129.1"/>
    </source>
</evidence>
<dbReference type="InterPro" id="IPR013167">
    <property type="entry name" value="COG4_M"/>
</dbReference>
<accession>A0AAD7HGN9</accession>
<dbReference type="PANTHER" id="PTHR24016:SF0">
    <property type="entry name" value="CONSERVED OLIGOMERIC GOLGI COMPLEX SUBUNIT 4"/>
    <property type="match status" value="1"/>
</dbReference>
<organism evidence="2 3">
    <name type="scientific">Mycena maculata</name>
    <dbReference type="NCBI Taxonomy" id="230809"/>
    <lineage>
        <taxon>Eukaryota</taxon>
        <taxon>Fungi</taxon>
        <taxon>Dikarya</taxon>
        <taxon>Basidiomycota</taxon>
        <taxon>Agaricomycotina</taxon>
        <taxon>Agaricomycetes</taxon>
        <taxon>Agaricomycetidae</taxon>
        <taxon>Agaricales</taxon>
        <taxon>Marasmiineae</taxon>
        <taxon>Mycenaceae</taxon>
        <taxon>Mycena</taxon>
    </lineage>
</organism>
<evidence type="ECO:0000259" key="1">
    <source>
        <dbReference type="Pfam" id="PF08318"/>
    </source>
</evidence>
<dbReference type="PANTHER" id="PTHR24016">
    <property type="entry name" value="CONSERVED OLIGOMERIC GOLGI COMPLEX SUBUNIT 4"/>
    <property type="match status" value="1"/>
</dbReference>
<sequence length="127" mass="14890">MRGMLRGIWLMDRGYGERRCGRWWRVRERRLGGCGSGVIKFWSIVDIFFPSSPLYYITALTALFESIALIMDQHQPVVEKYYWRGKMQNVVARLLEECDRIVQGLVERSIKRLFVPTNSPLTSCEDI</sequence>
<reference evidence="2" key="1">
    <citation type="submission" date="2023-03" db="EMBL/GenBank/DDBJ databases">
        <title>Massive genome expansion in bonnet fungi (Mycena s.s.) driven by repeated elements and novel gene families across ecological guilds.</title>
        <authorList>
            <consortium name="Lawrence Berkeley National Laboratory"/>
            <person name="Harder C.B."/>
            <person name="Miyauchi S."/>
            <person name="Viragh M."/>
            <person name="Kuo A."/>
            <person name="Thoen E."/>
            <person name="Andreopoulos B."/>
            <person name="Lu D."/>
            <person name="Skrede I."/>
            <person name="Drula E."/>
            <person name="Henrissat B."/>
            <person name="Morin E."/>
            <person name="Kohler A."/>
            <person name="Barry K."/>
            <person name="LaButti K."/>
            <person name="Morin E."/>
            <person name="Salamov A."/>
            <person name="Lipzen A."/>
            <person name="Mereny Z."/>
            <person name="Hegedus B."/>
            <person name="Baldrian P."/>
            <person name="Stursova M."/>
            <person name="Weitz H."/>
            <person name="Taylor A."/>
            <person name="Grigoriev I.V."/>
            <person name="Nagy L.G."/>
            <person name="Martin F."/>
            <person name="Kauserud H."/>
        </authorList>
    </citation>
    <scope>NUCLEOTIDE SEQUENCE</scope>
    <source>
        <strain evidence="2">CBHHK188m</strain>
    </source>
</reference>
<protein>
    <recommendedName>
        <fullName evidence="1">COG4 transport protein middle alpha-helical bundle domain-containing protein</fullName>
    </recommendedName>
</protein>
<dbReference type="EMBL" id="JARJLG010000283">
    <property type="protein sequence ID" value="KAJ7720129.1"/>
    <property type="molecule type" value="Genomic_DNA"/>
</dbReference>
<name>A0AAD7HGN9_9AGAR</name>
<gene>
    <name evidence="2" type="ORF">DFH07DRAFT_309070</name>
</gene>
<comment type="caution">
    <text evidence="2">The sequence shown here is derived from an EMBL/GenBank/DDBJ whole genome shotgun (WGS) entry which is preliminary data.</text>
</comment>